<reference evidence="1" key="1">
    <citation type="journal article" date="2019" name="bioRxiv">
        <title>The Genome of the Zebra Mussel, Dreissena polymorpha: A Resource for Invasive Species Research.</title>
        <authorList>
            <person name="McCartney M.A."/>
            <person name="Auch B."/>
            <person name="Kono T."/>
            <person name="Mallez S."/>
            <person name="Zhang Y."/>
            <person name="Obille A."/>
            <person name="Becker A."/>
            <person name="Abrahante J.E."/>
            <person name="Garbe J."/>
            <person name="Badalamenti J.P."/>
            <person name="Herman A."/>
            <person name="Mangelson H."/>
            <person name="Liachko I."/>
            <person name="Sullivan S."/>
            <person name="Sone E.D."/>
            <person name="Koren S."/>
            <person name="Silverstein K.A.T."/>
            <person name="Beckman K.B."/>
            <person name="Gohl D.M."/>
        </authorList>
    </citation>
    <scope>NUCLEOTIDE SEQUENCE</scope>
    <source>
        <strain evidence="1">Duluth1</strain>
        <tissue evidence="1">Whole animal</tissue>
    </source>
</reference>
<comment type="caution">
    <text evidence="1">The sequence shown here is derived from an EMBL/GenBank/DDBJ whole genome shotgun (WGS) entry which is preliminary data.</text>
</comment>
<evidence type="ECO:0000313" key="1">
    <source>
        <dbReference type="EMBL" id="KAH3700262.1"/>
    </source>
</evidence>
<dbReference type="AlphaFoldDB" id="A0A9D4BP74"/>
<name>A0A9D4BP74_DREPO</name>
<sequence length="87" mass="9441">MDFDGTTSTCREPILAVSTVSSSTGFEPSGWCQTFQPTHSRTTNLWKLVCTWRVMGSWETTCGTRVLETTSSCPCQSSPAFSHPGGT</sequence>
<evidence type="ECO:0000313" key="2">
    <source>
        <dbReference type="Proteomes" id="UP000828390"/>
    </source>
</evidence>
<keyword evidence="2" id="KW-1185">Reference proteome</keyword>
<protein>
    <submittedName>
        <fullName evidence="1">Uncharacterized protein</fullName>
    </submittedName>
</protein>
<dbReference type="EMBL" id="JAIWYP010000015">
    <property type="protein sequence ID" value="KAH3700262.1"/>
    <property type="molecule type" value="Genomic_DNA"/>
</dbReference>
<reference evidence="1" key="2">
    <citation type="submission" date="2020-11" db="EMBL/GenBank/DDBJ databases">
        <authorList>
            <person name="McCartney M.A."/>
            <person name="Auch B."/>
            <person name="Kono T."/>
            <person name="Mallez S."/>
            <person name="Becker A."/>
            <person name="Gohl D.M."/>
            <person name="Silverstein K.A.T."/>
            <person name="Koren S."/>
            <person name="Bechman K.B."/>
            <person name="Herman A."/>
            <person name="Abrahante J.E."/>
            <person name="Garbe J."/>
        </authorList>
    </citation>
    <scope>NUCLEOTIDE SEQUENCE</scope>
    <source>
        <strain evidence="1">Duluth1</strain>
        <tissue evidence="1">Whole animal</tissue>
    </source>
</reference>
<accession>A0A9D4BP74</accession>
<organism evidence="1 2">
    <name type="scientific">Dreissena polymorpha</name>
    <name type="common">Zebra mussel</name>
    <name type="synonym">Mytilus polymorpha</name>
    <dbReference type="NCBI Taxonomy" id="45954"/>
    <lineage>
        <taxon>Eukaryota</taxon>
        <taxon>Metazoa</taxon>
        <taxon>Spiralia</taxon>
        <taxon>Lophotrochozoa</taxon>
        <taxon>Mollusca</taxon>
        <taxon>Bivalvia</taxon>
        <taxon>Autobranchia</taxon>
        <taxon>Heteroconchia</taxon>
        <taxon>Euheterodonta</taxon>
        <taxon>Imparidentia</taxon>
        <taxon>Neoheterodontei</taxon>
        <taxon>Myida</taxon>
        <taxon>Dreissenoidea</taxon>
        <taxon>Dreissenidae</taxon>
        <taxon>Dreissena</taxon>
    </lineage>
</organism>
<dbReference type="Proteomes" id="UP000828390">
    <property type="component" value="Unassembled WGS sequence"/>
</dbReference>
<gene>
    <name evidence="1" type="ORF">DPMN_075235</name>
</gene>
<proteinExistence type="predicted"/>